<dbReference type="RefSeq" id="WP_093070321.1">
    <property type="nucleotide sequence ID" value="NZ_FNQP01000027.1"/>
</dbReference>
<gene>
    <name evidence="1" type="ORF">SAMN05660964_03263</name>
</gene>
<organism evidence="1 2">
    <name type="scientific">Thiothrix caldifontis</name>
    <dbReference type="NCBI Taxonomy" id="525918"/>
    <lineage>
        <taxon>Bacteria</taxon>
        <taxon>Pseudomonadati</taxon>
        <taxon>Pseudomonadota</taxon>
        <taxon>Gammaproteobacteria</taxon>
        <taxon>Thiotrichales</taxon>
        <taxon>Thiotrichaceae</taxon>
        <taxon>Thiothrix</taxon>
    </lineage>
</organism>
<dbReference type="PROSITE" id="PS51318">
    <property type="entry name" value="TAT"/>
    <property type="match status" value="1"/>
</dbReference>
<dbReference type="Pfam" id="PF07394">
    <property type="entry name" value="DUF1501"/>
    <property type="match status" value="1"/>
</dbReference>
<dbReference type="Proteomes" id="UP000199397">
    <property type="component" value="Unassembled WGS sequence"/>
</dbReference>
<dbReference type="InterPro" id="IPR010869">
    <property type="entry name" value="DUF1501"/>
</dbReference>
<evidence type="ECO:0000313" key="1">
    <source>
        <dbReference type="EMBL" id="SEB04118.1"/>
    </source>
</evidence>
<dbReference type="AlphaFoldDB" id="A0A1H4G5C3"/>
<dbReference type="STRING" id="525918.SAMN05660964_03263"/>
<dbReference type="InterPro" id="IPR006311">
    <property type="entry name" value="TAT_signal"/>
</dbReference>
<proteinExistence type="predicted"/>
<evidence type="ECO:0000313" key="2">
    <source>
        <dbReference type="Proteomes" id="UP000199397"/>
    </source>
</evidence>
<dbReference type="EMBL" id="FNQP01000027">
    <property type="protein sequence ID" value="SEB04118.1"/>
    <property type="molecule type" value="Genomic_DNA"/>
</dbReference>
<reference evidence="1 2" key="1">
    <citation type="submission" date="2016-10" db="EMBL/GenBank/DDBJ databases">
        <authorList>
            <person name="de Groot N.N."/>
        </authorList>
    </citation>
    <scope>NUCLEOTIDE SEQUENCE [LARGE SCALE GENOMIC DNA]</scope>
    <source>
        <strain evidence="1 2">DSM 21228</strain>
    </source>
</reference>
<dbReference type="OrthoDB" id="9783759at2"/>
<protein>
    <submittedName>
        <fullName evidence="1">Uncharacterized conserved protein, DUF1501 family</fullName>
    </submittedName>
</protein>
<sequence>MNRRNFLKTLGAVGFATSLPWVSNRVQAANLHTGKILLTLNLGGGWDHSSFSDPRNNPLVNRWASTQVAGEAGNLRYAPMAENAAFFNKYQRYMLVVNGIDIQTNGHEAAERNRNTGNLMQGYPSLNELYAAVAAPTVPMPFVRDGGFAETAGIMPFTVLPDETLLRTLANPNYYDATRSYYANSHVSTLQRFRDERLQAQVSQPNNLPRWQEKLDELQRARAGTGDMNVLGTVLSGTLDRNDLQGQARNGIQNLHLFLTLAAAGMTATGCFSTGGFDTHGNHDTNHANALINTTRLLDYLWTKAEGMGLADRLVVHVTSDVGRTPSYNAGNGKDHWSLGSDIIMAKNAPWANRIVGISGATHEKRAINPNTLQLSESGVQLQPRHVQAELRKLLGIDTHALAQRYDLKAESMALFNPAVSSGITV</sequence>
<keyword evidence="2" id="KW-1185">Reference proteome</keyword>
<accession>A0A1H4G5C3</accession>
<name>A0A1H4G5C3_9GAMM</name>